<dbReference type="GO" id="GO:0046872">
    <property type="term" value="F:metal ion binding"/>
    <property type="evidence" value="ECO:0007669"/>
    <property type="project" value="UniProtKB-KW"/>
</dbReference>
<dbReference type="Proteomes" id="UP000682877">
    <property type="component" value="Chromosome 5"/>
</dbReference>
<keyword evidence="3" id="KW-0153">Cholesterol metabolism</keyword>
<evidence type="ECO:0000256" key="10">
    <source>
        <dbReference type="ARBA" id="ARBA00023166"/>
    </source>
</evidence>
<keyword evidence="5" id="KW-0479">Metal-binding</keyword>
<comment type="similarity">
    <text evidence="2">Belongs to the FPP/GGPP synthase family.</text>
</comment>
<organism evidence="13 14">
    <name type="scientific">Arabidopsis arenosa</name>
    <name type="common">Sand rock-cress</name>
    <name type="synonym">Cardaminopsis arenosa</name>
    <dbReference type="NCBI Taxonomy" id="38785"/>
    <lineage>
        <taxon>Eukaryota</taxon>
        <taxon>Viridiplantae</taxon>
        <taxon>Streptophyta</taxon>
        <taxon>Embryophyta</taxon>
        <taxon>Tracheophyta</taxon>
        <taxon>Spermatophyta</taxon>
        <taxon>Magnoliopsida</taxon>
        <taxon>eudicotyledons</taxon>
        <taxon>Gunneridae</taxon>
        <taxon>Pentapetalae</taxon>
        <taxon>rosids</taxon>
        <taxon>malvids</taxon>
        <taxon>Brassicales</taxon>
        <taxon>Brassicaceae</taxon>
        <taxon>Camelineae</taxon>
        <taxon>Arabidopsis</taxon>
    </lineage>
</organism>
<name>A0A8S2ABG9_ARAAE</name>
<evidence type="ECO:0000256" key="11">
    <source>
        <dbReference type="ARBA" id="ARBA00023221"/>
    </source>
</evidence>
<evidence type="ECO:0000256" key="5">
    <source>
        <dbReference type="ARBA" id="ARBA00022723"/>
    </source>
</evidence>
<dbReference type="SUPFAM" id="SSF48576">
    <property type="entry name" value="Terpenoid synthases"/>
    <property type="match status" value="1"/>
</dbReference>
<keyword evidence="10" id="KW-1207">Sterol metabolism</keyword>
<proteinExistence type="inferred from homology"/>
<keyword evidence="7" id="KW-0460">Magnesium</keyword>
<dbReference type="PANTHER" id="PTHR11525:SF0">
    <property type="entry name" value="FARNESYL PYROPHOSPHATE SYNTHASE"/>
    <property type="match status" value="1"/>
</dbReference>
<protein>
    <recommendedName>
        <fullName evidence="15">Farnesyl pyrophosphate synthase</fullName>
    </recommendedName>
</protein>
<dbReference type="InterPro" id="IPR039702">
    <property type="entry name" value="FPS1-like"/>
</dbReference>
<comment type="cofactor">
    <cofactor evidence="1">
        <name>Mg(2+)</name>
        <dbReference type="ChEBI" id="CHEBI:18420"/>
    </cofactor>
</comment>
<keyword evidence="8" id="KW-0443">Lipid metabolism</keyword>
<keyword evidence="11" id="KW-0753">Steroid metabolism</keyword>
<keyword evidence="6" id="KW-0152">Cholesterol biosynthesis</keyword>
<evidence type="ECO:0000256" key="7">
    <source>
        <dbReference type="ARBA" id="ARBA00022842"/>
    </source>
</evidence>
<dbReference type="AlphaFoldDB" id="A0A8S2ABG9"/>
<comment type="function">
    <text evidence="12">Catalyzes the sequential condensation of isopentenyl pyrophosphate with the allylic pyrophosphates, dimethylallyl pyrophosphate, and then with the resultant geranylpyrophosphate to the ultimate product farnesyl pyrophosphate.</text>
</comment>
<dbReference type="GO" id="GO:0004337">
    <property type="term" value="F:(2E,6E)-farnesyl diphosphate synthase activity"/>
    <property type="evidence" value="ECO:0007669"/>
    <property type="project" value="TreeGrafter"/>
</dbReference>
<evidence type="ECO:0000256" key="3">
    <source>
        <dbReference type="ARBA" id="ARBA00022548"/>
    </source>
</evidence>
<dbReference type="Gene3D" id="1.10.600.10">
    <property type="entry name" value="Farnesyl Diphosphate Synthase"/>
    <property type="match status" value="1"/>
</dbReference>
<evidence type="ECO:0000256" key="6">
    <source>
        <dbReference type="ARBA" id="ARBA00022778"/>
    </source>
</evidence>
<keyword evidence="8" id="KW-0444">Lipid biosynthesis</keyword>
<gene>
    <name evidence="13" type="ORF">AARE701A_LOCUS12215</name>
</gene>
<reference evidence="13" key="1">
    <citation type="submission" date="2021-01" db="EMBL/GenBank/DDBJ databases">
        <authorList>
            <person name="Bezrukov I."/>
        </authorList>
    </citation>
    <scope>NUCLEOTIDE SEQUENCE</scope>
</reference>
<evidence type="ECO:0000256" key="9">
    <source>
        <dbReference type="ARBA" id="ARBA00023011"/>
    </source>
</evidence>
<evidence type="ECO:0000313" key="14">
    <source>
        <dbReference type="Proteomes" id="UP000682877"/>
    </source>
</evidence>
<dbReference type="GO" id="GO:0005737">
    <property type="term" value="C:cytoplasm"/>
    <property type="evidence" value="ECO:0007669"/>
    <property type="project" value="TreeGrafter"/>
</dbReference>
<evidence type="ECO:0000256" key="12">
    <source>
        <dbReference type="ARBA" id="ARBA00046091"/>
    </source>
</evidence>
<evidence type="ECO:0000256" key="4">
    <source>
        <dbReference type="ARBA" id="ARBA00022679"/>
    </source>
</evidence>
<sequence length="158" mass="18390">MSDLKSTFLNAYSVLKSDIFHDPSFEFTDEFRLWLELVSTLLRSHLPPGVSPLMKGEDLENHVDVKNVFVDIGIYFQVQDNYLDWFADPETLGKIGTKIEDFTWSWNDRTMVKPDPSNAAKVKNLYKELDLEEVFMEYGSKTYEKLKEVIEAHQSKTI</sequence>
<keyword evidence="8" id="KW-0752">Steroid biosynthesis</keyword>
<dbReference type="GO" id="GO:0045337">
    <property type="term" value="P:farnesyl diphosphate biosynthetic process"/>
    <property type="evidence" value="ECO:0007669"/>
    <property type="project" value="TreeGrafter"/>
</dbReference>
<evidence type="ECO:0000256" key="1">
    <source>
        <dbReference type="ARBA" id="ARBA00001946"/>
    </source>
</evidence>
<dbReference type="EMBL" id="LR999455">
    <property type="protein sequence ID" value="CAE6071551.1"/>
    <property type="molecule type" value="Genomic_DNA"/>
</dbReference>
<dbReference type="Pfam" id="PF00348">
    <property type="entry name" value="polyprenyl_synt"/>
    <property type="match status" value="1"/>
</dbReference>
<evidence type="ECO:0008006" key="15">
    <source>
        <dbReference type="Google" id="ProtNLM"/>
    </source>
</evidence>
<evidence type="ECO:0000313" key="13">
    <source>
        <dbReference type="EMBL" id="CAE6071551.1"/>
    </source>
</evidence>
<keyword evidence="4" id="KW-0808">Transferase</keyword>
<keyword evidence="14" id="KW-1185">Reference proteome</keyword>
<keyword evidence="9" id="KW-0756">Sterol biosynthesis</keyword>
<accession>A0A8S2ABG9</accession>
<evidence type="ECO:0000256" key="8">
    <source>
        <dbReference type="ARBA" id="ARBA00022955"/>
    </source>
</evidence>
<dbReference type="GO" id="GO:0004161">
    <property type="term" value="F:dimethylallyltranstransferase activity"/>
    <property type="evidence" value="ECO:0007669"/>
    <property type="project" value="TreeGrafter"/>
</dbReference>
<evidence type="ECO:0000256" key="2">
    <source>
        <dbReference type="ARBA" id="ARBA00006706"/>
    </source>
</evidence>
<dbReference type="PANTHER" id="PTHR11525">
    <property type="entry name" value="FARNESYL-PYROPHOSPHATE SYNTHETASE"/>
    <property type="match status" value="1"/>
</dbReference>
<dbReference type="InterPro" id="IPR000092">
    <property type="entry name" value="Polyprenyl_synt"/>
</dbReference>
<dbReference type="InterPro" id="IPR008949">
    <property type="entry name" value="Isoprenoid_synthase_dom_sf"/>
</dbReference>
<dbReference type="GO" id="GO:0006695">
    <property type="term" value="P:cholesterol biosynthetic process"/>
    <property type="evidence" value="ECO:0007669"/>
    <property type="project" value="UniProtKB-KW"/>
</dbReference>